<sequence>APRADSRGGVVRRGRPRARAPAPLVGPLPGAADGDRRVGAGPDDHARRPLRVPVGAGRPPGGRRAGLAIAVADALAGHGRARARRPRRRAARRAGLAVRRDRGRGHLDRLRHRGRGPGRPLRRLGGRRHDAIHGAGPVAAQVLPRHHHRLDVRRQPAQHRPAAGADVLALDGAAAAGPAAVPARAGVRRRRSRHRRLGAEAVDPAPAPERAAGDRGQRLAPSRWGDPGRGGPQLPRPGRQELRQLGVHVEQRAAVHPTRVVDVGLSRLGPAPDGRRRQPRRRRRQRGHQPSARGVRKAL</sequence>
<dbReference type="AlphaFoldDB" id="A0A6J4U3N8"/>
<dbReference type="EMBL" id="CADCWE010000110">
    <property type="protein sequence ID" value="CAA9539568.1"/>
    <property type="molecule type" value="Genomic_DNA"/>
</dbReference>
<feature type="compositionally biased region" description="Low complexity" evidence="1">
    <location>
        <begin position="175"/>
        <end position="185"/>
    </location>
</feature>
<evidence type="ECO:0000256" key="1">
    <source>
        <dbReference type="SAM" id="MobiDB-lite"/>
    </source>
</evidence>
<feature type="non-terminal residue" evidence="2">
    <location>
        <position position="299"/>
    </location>
</feature>
<feature type="region of interest" description="Disordered" evidence="1">
    <location>
        <begin position="1"/>
        <end position="63"/>
    </location>
</feature>
<feature type="compositionally biased region" description="Basic and acidic residues" evidence="1">
    <location>
        <begin position="33"/>
        <end position="47"/>
    </location>
</feature>
<organism evidence="2">
    <name type="scientific">uncultured Thermomicrobiales bacterium</name>
    <dbReference type="NCBI Taxonomy" id="1645740"/>
    <lineage>
        <taxon>Bacteria</taxon>
        <taxon>Pseudomonadati</taxon>
        <taxon>Thermomicrobiota</taxon>
        <taxon>Thermomicrobia</taxon>
        <taxon>Thermomicrobiales</taxon>
        <taxon>environmental samples</taxon>
    </lineage>
</organism>
<feature type="compositionally biased region" description="Low complexity" evidence="1">
    <location>
        <begin position="19"/>
        <end position="32"/>
    </location>
</feature>
<proteinExistence type="predicted"/>
<reference evidence="2" key="1">
    <citation type="submission" date="2020-02" db="EMBL/GenBank/DDBJ databases">
        <authorList>
            <person name="Meier V. D."/>
        </authorList>
    </citation>
    <scope>NUCLEOTIDE SEQUENCE</scope>
    <source>
        <strain evidence="2">AVDCRST_MAG73</strain>
    </source>
</reference>
<feature type="compositionally biased region" description="Basic residues" evidence="1">
    <location>
        <begin position="277"/>
        <end position="287"/>
    </location>
</feature>
<feature type="region of interest" description="Disordered" evidence="1">
    <location>
        <begin position="175"/>
        <end position="238"/>
    </location>
</feature>
<feature type="region of interest" description="Disordered" evidence="1">
    <location>
        <begin position="258"/>
        <end position="299"/>
    </location>
</feature>
<accession>A0A6J4U3N8</accession>
<feature type="non-terminal residue" evidence="2">
    <location>
        <position position="1"/>
    </location>
</feature>
<evidence type="ECO:0000313" key="2">
    <source>
        <dbReference type="EMBL" id="CAA9539568.1"/>
    </source>
</evidence>
<protein>
    <submittedName>
        <fullName evidence="2">ABC transporter, permease protein 2 (Cluster 5, nickel/peptides/opines)</fullName>
    </submittedName>
</protein>
<name>A0A6J4U3N8_9BACT</name>
<gene>
    <name evidence="2" type="ORF">AVDCRST_MAG73-1785</name>
</gene>
<feature type="compositionally biased region" description="Basic residues" evidence="1">
    <location>
        <begin position="186"/>
        <end position="196"/>
    </location>
</feature>